<accession>A0A0P8CKQ5</accession>
<dbReference type="InterPro" id="IPR011067">
    <property type="entry name" value="Plasmid_toxin/cell-grow_inhib"/>
</dbReference>
<sequence length="71" mass="8025">MARFVKGDVVVVPFPFSDLSQSKRRPALVIAELTGKDVILCQITSQWINDEYGIRIDNKDFDEGSLNQRSP</sequence>
<name>A0A0P8CKQ5_9EURY</name>
<gene>
    <name evidence="1" type="ORF">MPEBLZ_01863</name>
</gene>
<protein>
    <submittedName>
        <fullName evidence="1">PemK-like protein</fullName>
    </submittedName>
</protein>
<comment type="caution">
    <text evidence="1">The sequence shown here is derived from an EMBL/GenBank/DDBJ whole genome shotgun (WGS) entry which is preliminary data.</text>
</comment>
<proteinExistence type="predicted"/>
<dbReference type="InterPro" id="IPR003477">
    <property type="entry name" value="PemK-like"/>
</dbReference>
<dbReference type="AlphaFoldDB" id="A0A0P8CKQ5"/>
<evidence type="ECO:0000313" key="1">
    <source>
        <dbReference type="EMBL" id="KPQ43676.1"/>
    </source>
</evidence>
<dbReference type="PATRIC" id="fig|1719120.3.peg.2037"/>
<organism evidence="1 2">
    <name type="scientific">Candidatus Methanoperedens nitratireducens</name>
    <dbReference type="NCBI Taxonomy" id="1392998"/>
    <lineage>
        <taxon>Archaea</taxon>
        <taxon>Methanobacteriati</taxon>
        <taxon>Methanobacteriota</taxon>
        <taxon>Stenosarchaea group</taxon>
        <taxon>Methanomicrobia</taxon>
        <taxon>Methanosarcinales</taxon>
        <taxon>ANME-2 cluster</taxon>
        <taxon>Candidatus Methanoperedentaceae</taxon>
        <taxon>Candidatus Methanoperedens</taxon>
    </lineage>
</organism>
<dbReference type="SUPFAM" id="SSF50118">
    <property type="entry name" value="Cell growth inhibitor/plasmid maintenance toxic component"/>
    <property type="match status" value="1"/>
</dbReference>
<dbReference type="Gene3D" id="2.30.30.110">
    <property type="match status" value="1"/>
</dbReference>
<dbReference type="EMBL" id="LKCM01000137">
    <property type="protein sequence ID" value="KPQ43676.1"/>
    <property type="molecule type" value="Genomic_DNA"/>
</dbReference>
<evidence type="ECO:0000313" key="2">
    <source>
        <dbReference type="Proteomes" id="UP000050360"/>
    </source>
</evidence>
<dbReference type="Proteomes" id="UP000050360">
    <property type="component" value="Unassembled WGS sequence"/>
</dbReference>
<reference evidence="1 2" key="1">
    <citation type="submission" date="2015-09" db="EMBL/GenBank/DDBJ databases">
        <title>A metagenomics-based metabolic model of nitrate-dependent anaerobic oxidation of methane by Methanoperedens-like archaea.</title>
        <authorList>
            <person name="Arshad A."/>
            <person name="Speth D.R."/>
            <person name="De Graaf R.M."/>
            <person name="Op Den Camp H.J."/>
            <person name="Jetten M.S."/>
            <person name="Welte C.U."/>
        </authorList>
    </citation>
    <scope>NUCLEOTIDE SEQUENCE [LARGE SCALE GENOMIC DNA]</scope>
</reference>
<dbReference type="Pfam" id="PF02452">
    <property type="entry name" value="PemK_toxin"/>
    <property type="match status" value="1"/>
</dbReference>
<dbReference type="GO" id="GO:0003677">
    <property type="term" value="F:DNA binding"/>
    <property type="evidence" value="ECO:0007669"/>
    <property type="project" value="InterPro"/>
</dbReference>